<reference evidence="2" key="1">
    <citation type="submission" date="2020-02" db="EMBL/GenBank/DDBJ databases">
        <authorList>
            <person name="Meier V. D."/>
        </authorList>
    </citation>
    <scope>NUCLEOTIDE SEQUENCE</scope>
    <source>
        <strain evidence="2">AVDCRST_MAG41</strain>
    </source>
</reference>
<proteinExistence type="predicted"/>
<feature type="non-terminal residue" evidence="2">
    <location>
        <position position="480"/>
    </location>
</feature>
<feature type="non-terminal residue" evidence="2">
    <location>
        <position position="1"/>
    </location>
</feature>
<dbReference type="AlphaFoldDB" id="A0A6J4HQT3"/>
<accession>A0A6J4HQT3</accession>
<feature type="compositionally biased region" description="Basic residues" evidence="1">
    <location>
        <begin position="355"/>
        <end position="375"/>
    </location>
</feature>
<feature type="region of interest" description="Disordered" evidence="1">
    <location>
        <begin position="303"/>
        <end position="480"/>
    </location>
</feature>
<feature type="compositionally biased region" description="Low complexity" evidence="1">
    <location>
        <begin position="83"/>
        <end position="106"/>
    </location>
</feature>
<evidence type="ECO:0000256" key="1">
    <source>
        <dbReference type="SAM" id="MobiDB-lite"/>
    </source>
</evidence>
<feature type="compositionally biased region" description="Low complexity" evidence="1">
    <location>
        <begin position="54"/>
        <end position="66"/>
    </location>
</feature>
<gene>
    <name evidence="2" type="ORF">AVDCRST_MAG41-940</name>
</gene>
<feature type="compositionally biased region" description="Low complexity" evidence="1">
    <location>
        <begin position="1"/>
        <end position="20"/>
    </location>
</feature>
<evidence type="ECO:0000313" key="2">
    <source>
        <dbReference type="EMBL" id="CAA9230769.1"/>
    </source>
</evidence>
<feature type="compositionally biased region" description="Basic and acidic residues" evidence="1">
    <location>
        <begin position="179"/>
        <end position="189"/>
    </location>
</feature>
<feature type="compositionally biased region" description="Basic and acidic residues" evidence="1">
    <location>
        <begin position="123"/>
        <end position="135"/>
    </location>
</feature>
<organism evidence="2">
    <name type="scientific">uncultured Mycobacteriales bacterium</name>
    <dbReference type="NCBI Taxonomy" id="581187"/>
    <lineage>
        <taxon>Bacteria</taxon>
        <taxon>Bacillati</taxon>
        <taxon>Actinomycetota</taxon>
        <taxon>Actinomycetes</taxon>
        <taxon>Mycobacteriales</taxon>
        <taxon>environmental samples</taxon>
    </lineage>
</organism>
<feature type="compositionally biased region" description="Basic residues" evidence="1">
    <location>
        <begin position="24"/>
        <end position="53"/>
    </location>
</feature>
<feature type="compositionally biased region" description="Basic and acidic residues" evidence="1">
    <location>
        <begin position="147"/>
        <end position="159"/>
    </location>
</feature>
<feature type="compositionally biased region" description="Basic residues" evidence="1">
    <location>
        <begin position="160"/>
        <end position="172"/>
    </location>
</feature>
<name>A0A6J4HQT3_9ACTN</name>
<protein>
    <submittedName>
        <fullName evidence="2">Uncharacterized MFS-type transporter</fullName>
    </submittedName>
</protein>
<feature type="compositionally biased region" description="Basic residues" evidence="1">
    <location>
        <begin position="440"/>
        <end position="456"/>
    </location>
</feature>
<feature type="compositionally biased region" description="Basic residues" evidence="1">
    <location>
        <begin position="419"/>
        <end position="428"/>
    </location>
</feature>
<dbReference type="EMBL" id="CADCTP010000094">
    <property type="protein sequence ID" value="CAA9230769.1"/>
    <property type="molecule type" value="Genomic_DNA"/>
</dbReference>
<feature type="compositionally biased region" description="Low complexity" evidence="1">
    <location>
        <begin position="192"/>
        <end position="204"/>
    </location>
</feature>
<feature type="region of interest" description="Disordered" evidence="1">
    <location>
        <begin position="1"/>
        <end position="278"/>
    </location>
</feature>
<feature type="compositionally biased region" description="Basic residues" evidence="1">
    <location>
        <begin position="323"/>
        <end position="334"/>
    </location>
</feature>
<feature type="compositionally biased region" description="Gly residues" evidence="1">
    <location>
        <begin position="458"/>
        <end position="468"/>
    </location>
</feature>
<sequence>DRRAAGPAAPARPAALAGPDRGPGRRVHGAAGRQHRERRAAQHRRRHRRRRQRAAVGGQRVRAGLRPGPGGRRPDRRRPRPAPGAADRAGGVRAGQRGVRAGAGPADADRRPVGAGSRRRPGHPAELRADPEPVPRRGARPGVRPVRRGDRDQHRDRSAARRAAHPGRRGRGRLAVDLLRQRADRHRGDGAGVPHGPAHPAAAGGADGLRPGRRGAARGDHGAGAAAVRGEPVLDRQPDVGAAGAGRAARHGLRPLGAPVLPARRRADGRPDPVRAPLLHVRGDPGAGVLRRLQRPLLRLQPVPAGRRRLHRAAGRAGVHPVRDRRRGRRRPGRPVRPPDRPGPGRGRPGAGARRAARRLAGHRAGGRRRRRLGGRRAVPARRAGQRTGHLAQPDAHPVRGAAGRGRGGRRGAADRPADRRRRRHRPGRQPLLRPPAERLRRRGPARVPRHHRFRRAGPGGRGGGPGGRPENSRARVRTV</sequence>